<dbReference type="EMBL" id="AUZX01011919">
    <property type="protein sequence ID" value="EQD41084.1"/>
    <property type="molecule type" value="Genomic_DNA"/>
</dbReference>
<sequence>ADSRFTLDERNAATVAMICRRLDGIPLAIELAAARSAALGIDGLAQRLDLRFHVLTGGRRTALPRHQTLRATLDWSHRLLSEPDRIVLRRLAVFAGSFTLEAAGRVVADTALAEWEVVGRIAELVDKSLVVADTSGAERRYRLLETTHAYAMEKLADSGEFGPLARLHARHFHTHLNDALTVWERMPSIEWLEKLGPEIDNVRVALDWAFAPDGDPALGIELAASSYLLWYLLSLMQEGRSRLERATASLG</sequence>
<keyword evidence="2" id="KW-0808">Transferase</keyword>
<dbReference type="InterPro" id="IPR058852">
    <property type="entry name" value="HTH_77"/>
</dbReference>
<feature type="non-terminal residue" evidence="2">
    <location>
        <position position="251"/>
    </location>
</feature>
<evidence type="ECO:0000313" key="2">
    <source>
        <dbReference type="EMBL" id="EQD41084.1"/>
    </source>
</evidence>
<proteinExistence type="predicted"/>
<dbReference type="PANTHER" id="PTHR47691:SF3">
    <property type="entry name" value="HTH-TYPE TRANSCRIPTIONAL REGULATOR RV0890C-RELATED"/>
    <property type="match status" value="1"/>
</dbReference>
<dbReference type="AlphaFoldDB" id="T1AJK4"/>
<feature type="domain" description="Winged helix-turn-helix" evidence="1">
    <location>
        <begin position="80"/>
        <end position="156"/>
    </location>
</feature>
<accession>T1AJK4</accession>
<organism evidence="2">
    <name type="scientific">mine drainage metagenome</name>
    <dbReference type="NCBI Taxonomy" id="410659"/>
    <lineage>
        <taxon>unclassified sequences</taxon>
        <taxon>metagenomes</taxon>
        <taxon>ecological metagenomes</taxon>
    </lineage>
</organism>
<feature type="non-terminal residue" evidence="2">
    <location>
        <position position="1"/>
    </location>
</feature>
<comment type="caution">
    <text evidence="2">The sequence shown here is derived from an EMBL/GenBank/DDBJ whole genome shotgun (WGS) entry which is preliminary data.</text>
</comment>
<evidence type="ECO:0000259" key="1">
    <source>
        <dbReference type="Pfam" id="PF25872"/>
    </source>
</evidence>
<protein>
    <submittedName>
        <fullName evidence="2">Protein kinase/LuxR family transcriptional regulator</fullName>
    </submittedName>
</protein>
<dbReference type="GO" id="GO:0016301">
    <property type="term" value="F:kinase activity"/>
    <property type="evidence" value="ECO:0007669"/>
    <property type="project" value="UniProtKB-KW"/>
</dbReference>
<dbReference type="PANTHER" id="PTHR47691">
    <property type="entry name" value="REGULATOR-RELATED"/>
    <property type="match status" value="1"/>
</dbReference>
<keyword evidence="2" id="KW-0418">Kinase</keyword>
<reference evidence="2" key="2">
    <citation type="journal article" date="2014" name="ISME J.">
        <title>Microbial stratification in low pH oxic and suboxic macroscopic growths along an acid mine drainage.</title>
        <authorList>
            <person name="Mendez-Garcia C."/>
            <person name="Mesa V."/>
            <person name="Sprenger R.R."/>
            <person name="Richter M."/>
            <person name="Diez M.S."/>
            <person name="Solano J."/>
            <person name="Bargiela R."/>
            <person name="Golyshina O.V."/>
            <person name="Manteca A."/>
            <person name="Ramos J.L."/>
            <person name="Gallego J.R."/>
            <person name="Llorente I."/>
            <person name="Martins Dos Santos V.A."/>
            <person name="Jensen O.N."/>
            <person name="Pelaez A.I."/>
            <person name="Sanchez J."/>
            <person name="Ferrer M."/>
        </authorList>
    </citation>
    <scope>NUCLEOTIDE SEQUENCE</scope>
</reference>
<reference evidence="2" key="1">
    <citation type="submission" date="2013-08" db="EMBL/GenBank/DDBJ databases">
        <authorList>
            <person name="Mendez C."/>
            <person name="Richter M."/>
            <person name="Ferrer M."/>
            <person name="Sanchez J."/>
        </authorList>
    </citation>
    <scope>NUCLEOTIDE SEQUENCE</scope>
</reference>
<dbReference type="Pfam" id="PF25872">
    <property type="entry name" value="HTH_77"/>
    <property type="match status" value="1"/>
</dbReference>
<name>T1AJK4_9ZZZZ</name>
<gene>
    <name evidence="2" type="ORF">B1A_16220</name>
</gene>